<evidence type="ECO:0000256" key="2">
    <source>
        <dbReference type="ARBA" id="ARBA00023002"/>
    </source>
</evidence>
<keyword evidence="2" id="KW-0560">Oxidoreductase</keyword>
<feature type="domain" description="Alcohol dehydrogenase iron-type/glycerol dehydrogenase GldA" evidence="4">
    <location>
        <begin position="11"/>
        <end position="154"/>
    </location>
</feature>
<dbReference type="InterPro" id="IPR056798">
    <property type="entry name" value="ADH_Fe_C"/>
</dbReference>
<reference evidence="7" key="1">
    <citation type="submission" date="2016-02" db="EMBL/GenBank/DDBJ databases">
        <authorList>
            <person name="Kaur G."/>
            <person name="Nair G.R."/>
            <person name="Mayilraj S."/>
        </authorList>
    </citation>
    <scope>NUCLEOTIDE SEQUENCE [LARGE SCALE GENOMIC DNA]</scope>
    <source>
        <strain evidence="7">GA-15</strain>
    </source>
</reference>
<dbReference type="AlphaFoldDB" id="A0A177IL95"/>
<gene>
    <name evidence="6" type="ORF">AYJ05_09565</name>
</gene>
<evidence type="ECO:0000256" key="1">
    <source>
        <dbReference type="ARBA" id="ARBA00007358"/>
    </source>
</evidence>
<evidence type="ECO:0000259" key="4">
    <source>
        <dbReference type="Pfam" id="PF00465"/>
    </source>
</evidence>
<comment type="caution">
    <text evidence="6">The sequence shown here is derived from an EMBL/GenBank/DDBJ whole genome shotgun (WGS) entry which is preliminary data.</text>
</comment>
<keyword evidence="3" id="KW-0520">NAD</keyword>
<keyword evidence="7" id="KW-1185">Reference proteome</keyword>
<evidence type="ECO:0000259" key="5">
    <source>
        <dbReference type="Pfam" id="PF25137"/>
    </source>
</evidence>
<dbReference type="InterPro" id="IPR001670">
    <property type="entry name" value="ADH_Fe/GldA"/>
</dbReference>
<dbReference type="EMBL" id="LSTQ01000012">
    <property type="protein sequence ID" value="OAH29637.1"/>
    <property type="molecule type" value="Genomic_DNA"/>
</dbReference>
<dbReference type="GO" id="GO:0018506">
    <property type="term" value="F:maleylacetate reductase activity"/>
    <property type="evidence" value="ECO:0007669"/>
    <property type="project" value="InterPro"/>
</dbReference>
<dbReference type="STRING" id="1705.CA21670_12135"/>
<dbReference type="Gene3D" id="1.20.1090.10">
    <property type="entry name" value="Dehydroquinate synthase-like - alpha domain"/>
    <property type="match status" value="1"/>
</dbReference>
<proteinExistence type="inferred from homology"/>
<dbReference type="InterPro" id="IPR039697">
    <property type="entry name" value="Alcohol_dehydrogenase_Fe"/>
</dbReference>
<evidence type="ECO:0000313" key="7">
    <source>
        <dbReference type="Proteomes" id="UP000076947"/>
    </source>
</evidence>
<dbReference type="Gene3D" id="3.40.50.1970">
    <property type="match status" value="1"/>
</dbReference>
<dbReference type="Pfam" id="PF25137">
    <property type="entry name" value="ADH_Fe_C"/>
    <property type="match status" value="1"/>
</dbReference>
<name>A0A177IL95_9CORY</name>
<dbReference type="SUPFAM" id="SSF56796">
    <property type="entry name" value="Dehydroquinate synthase-like"/>
    <property type="match status" value="1"/>
</dbReference>
<feature type="domain" description="Fe-containing alcohol dehydrogenase-like C-terminal" evidence="5">
    <location>
        <begin position="166"/>
        <end position="347"/>
    </location>
</feature>
<dbReference type="GO" id="GO:0046872">
    <property type="term" value="F:metal ion binding"/>
    <property type="evidence" value="ECO:0007669"/>
    <property type="project" value="InterPro"/>
</dbReference>
<dbReference type="OrthoDB" id="3812122at2"/>
<dbReference type="RefSeq" id="WP_066839405.1">
    <property type="nucleotide sequence ID" value="NZ_LSTQ01000012.1"/>
</dbReference>
<comment type="similarity">
    <text evidence="1">Belongs to the iron-containing alcohol dehydrogenase family.</text>
</comment>
<dbReference type="PANTHER" id="PTHR11496">
    <property type="entry name" value="ALCOHOL DEHYDROGENASE"/>
    <property type="match status" value="1"/>
</dbReference>
<dbReference type="Proteomes" id="UP000076947">
    <property type="component" value="Unassembled WGS sequence"/>
</dbReference>
<dbReference type="PANTHER" id="PTHR11496:SF102">
    <property type="entry name" value="ALCOHOL DEHYDROGENASE 4"/>
    <property type="match status" value="1"/>
</dbReference>
<dbReference type="CDD" id="cd08177">
    <property type="entry name" value="MAR"/>
    <property type="match status" value="1"/>
</dbReference>
<organism evidence="6 7">
    <name type="scientific">Corynebacterium stationis</name>
    <dbReference type="NCBI Taxonomy" id="1705"/>
    <lineage>
        <taxon>Bacteria</taxon>
        <taxon>Bacillati</taxon>
        <taxon>Actinomycetota</taxon>
        <taxon>Actinomycetes</taxon>
        <taxon>Mycobacteriales</taxon>
        <taxon>Corynebacteriaceae</taxon>
        <taxon>Corynebacterium</taxon>
    </lineage>
</organism>
<dbReference type="GO" id="GO:0004022">
    <property type="term" value="F:alcohol dehydrogenase (NAD+) activity"/>
    <property type="evidence" value="ECO:0007669"/>
    <property type="project" value="TreeGrafter"/>
</dbReference>
<dbReference type="InterPro" id="IPR034786">
    <property type="entry name" value="MAR"/>
</dbReference>
<protein>
    <submittedName>
        <fullName evidence="6">Maleylacetate reductase</fullName>
    </submittedName>
</protein>
<accession>A0A177IL95</accession>
<evidence type="ECO:0000256" key="3">
    <source>
        <dbReference type="ARBA" id="ARBA00023027"/>
    </source>
</evidence>
<sequence length="360" mass="38043">MTQQFTYQALPMRVRFGVRAFDVITEELEHLGLKKVVVLCSPGRKELGQLLADALGASHLTTIPKAVMHVPQELAEDVIAEVENLGADGCVSIGGGSAIGLGKAVALELGLPTIAIPTTYAGSEMTTVWGSTAAGKKQTGRNEKVLPKSVIYDPSLSTGLPVDTSVTSGFNAIAHAVEALYAPDRSPIVSLMAEEGVRALTTALPAISANPESLQARSDALYGAWLCGACLGSTTMSLHHKICHALGGTLNLPHAETHTVMLPHVLAFNQPVIPTAVGALSRALGGTKNPAKRLWELATKLGAPVSLASLGMSYADIPRIARQVHEESYGNPREASLDDITRILFTAWTGEDIFPRSNMR</sequence>
<dbReference type="Pfam" id="PF00465">
    <property type="entry name" value="Fe-ADH"/>
    <property type="match status" value="1"/>
</dbReference>
<evidence type="ECO:0000313" key="6">
    <source>
        <dbReference type="EMBL" id="OAH29637.1"/>
    </source>
</evidence>